<dbReference type="InterPro" id="IPR038522">
    <property type="entry name" value="T4/T6SS_DotU_sf"/>
</dbReference>
<dbReference type="RefSeq" id="WP_176334757.1">
    <property type="nucleotide sequence ID" value="NZ_BAAAEF010000029.1"/>
</dbReference>
<dbReference type="NCBIfam" id="TIGR03349">
    <property type="entry name" value="IV_VI_DotU"/>
    <property type="match status" value="1"/>
</dbReference>
<evidence type="ECO:0000313" key="4">
    <source>
        <dbReference type="EMBL" id="QKK79837.1"/>
    </source>
</evidence>
<feature type="transmembrane region" description="Helical" evidence="1">
    <location>
        <begin position="218"/>
        <end position="241"/>
    </location>
</feature>
<dbReference type="EMBL" id="JBDYKN010000012">
    <property type="protein sequence ID" value="MEP7730383.1"/>
    <property type="molecule type" value="Genomic_DNA"/>
</dbReference>
<evidence type="ECO:0000313" key="5">
    <source>
        <dbReference type="Proteomes" id="UP000509371"/>
    </source>
</evidence>
<keyword evidence="1" id="KW-1133">Transmembrane helix</keyword>
<dbReference type="PANTHER" id="PTHR38033:SF1">
    <property type="entry name" value="DOTU FAMILY TYPE IV_VI SECRETION SYSTEM PROTEIN"/>
    <property type="match status" value="1"/>
</dbReference>
<dbReference type="EMBL" id="CP054301">
    <property type="protein sequence ID" value="QKK79837.1"/>
    <property type="molecule type" value="Genomic_DNA"/>
</dbReference>
<sequence>MAGNGNAGNYDDLLFDEAKNINEDKEYWFQLRGHNTNPLIDTATSFFGLSLRVKSLSKCPNIEQIYKQTIEEINIIEIELTEKGYEHAVLMAYRYILCAFLDEAVMGTKWGGSSVWAEYSMLSRYHNETWGGEKVFTIVSRLEKDPERYKDLLEFMYRCLVLGFEGKFKVMKNGREEREKIINKIYTILNSMGESQPQKLTSSTNQVVNTRYKLSRQLPVWSVFALFSIVWMVAFSGYYFLLHSKSKDVLIQLNQILQ</sequence>
<keyword evidence="1" id="KW-0472">Membrane</keyword>
<reference evidence="3 6" key="2">
    <citation type="submission" date="2024-05" db="EMBL/GenBank/DDBJ databases">
        <authorList>
            <person name="Busch G.E."/>
            <person name="Sharma I."/>
        </authorList>
    </citation>
    <scope>NUCLEOTIDE SEQUENCE [LARGE SCALE GENOMIC DNA]</scope>
    <source>
        <strain evidence="3 6">23GB23</strain>
    </source>
</reference>
<dbReference type="Pfam" id="PF09850">
    <property type="entry name" value="DotU"/>
    <property type="match status" value="1"/>
</dbReference>
<keyword evidence="1" id="KW-0812">Transmembrane</keyword>
<accession>A0A859CUA4</accession>
<dbReference type="PANTHER" id="PTHR38033">
    <property type="entry name" value="MEMBRANE PROTEIN-RELATED"/>
    <property type="match status" value="1"/>
</dbReference>
<feature type="domain" description="Type IV / VI secretion system DotU" evidence="2">
    <location>
        <begin position="38"/>
        <end position="240"/>
    </location>
</feature>
<dbReference type="Proteomes" id="UP001471651">
    <property type="component" value="Unassembled WGS sequence"/>
</dbReference>
<protein>
    <submittedName>
        <fullName evidence="4">T6SS outer membrane component TssL (ImpK/VasF)</fullName>
    </submittedName>
    <submittedName>
        <fullName evidence="3">Type IVB secretion system protein IcmH/DotU</fullName>
    </submittedName>
</protein>
<evidence type="ECO:0000313" key="6">
    <source>
        <dbReference type="Proteomes" id="UP001471651"/>
    </source>
</evidence>
<gene>
    <name evidence="3" type="primary">icmH</name>
    <name evidence="3" type="ORF">ABKW32_13060</name>
    <name evidence="4" type="ORF">MP3633_1102</name>
</gene>
<evidence type="ECO:0000256" key="1">
    <source>
        <dbReference type="SAM" id="Phobius"/>
    </source>
</evidence>
<dbReference type="Gene3D" id="1.25.40.590">
    <property type="entry name" value="Type IV / VI secretion system, DotU"/>
    <property type="match status" value="1"/>
</dbReference>
<dbReference type="NCBIfam" id="NF038228">
    <property type="entry name" value="IcmH_DotU_IVB"/>
    <property type="match status" value="1"/>
</dbReference>
<proteinExistence type="predicted"/>
<dbReference type="KEGG" id="mpri:MP3633_1102"/>
<evidence type="ECO:0000259" key="2">
    <source>
        <dbReference type="Pfam" id="PF09850"/>
    </source>
</evidence>
<name>A0A859CUA4_9GAMM</name>
<evidence type="ECO:0000313" key="3">
    <source>
        <dbReference type="EMBL" id="MEP7730383.1"/>
    </source>
</evidence>
<keyword evidence="6" id="KW-1185">Reference proteome</keyword>
<dbReference type="Proteomes" id="UP000509371">
    <property type="component" value="Chromosome"/>
</dbReference>
<dbReference type="InterPro" id="IPR017732">
    <property type="entry name" value="T4/T6SS_DotU"/>
</dbReference>
<reference evidence="4 5" key="1">
    <citation type="submission" date="2020-06" db="EMBL/GenBank/DDBJ databases">
        <authorList>
            <person name="Voronona O.L."/>
            <person name="Aksenova E.I."/>
            <person name="Kunda M.S."/>
            <person name="Semenov A.N."/>
            <person name="Ryzhova N."/>
        </authorList>
    </citation>
    <scope>NUCLEOTIDE SEQUENCE [LARGE SCALE GENOMIC DNA]</scope>
    <source>
        <strain evidence="4 5">MPKMM3633</strain>
    </source>
</reference>
<dbReference type="AlphaFoldDB" id="A0A859CUA4"/>
<organism evidence="4 5">
    <name type="scientific">Marinomonas primoryensis</name>
    <dbReference type="NCBI Taxonomy" id="178399"/>
    <lineage>
        <taxon>Bacteria</taxon>
        <taxon>Pseudomonadati</taxon>
        <taxon>Pseudomonadota</taxon>
        <taxon>Gammaproteobacteria</taxon>
        <taxon>Oceanospirillales</taxon>
        <taxon>Oceanospirillaceae</taxon>
        <taxon>Marinomonas</taxon>
    </lineage>
</organism>